<dbReference type="OrthoDB" id="4471584at2759"/>
<reference evidence="2" key="1">
    <citation type="submission" date="2017-02" db="EMBL/GenBank/DDBJ databases">
        <authorList>
            <person name="Tafer H."/>
            <person name="Lopandic K."/>
        </authorList>
    </citation>
    <scope>NUCLEOTIDE SEQUENCE [LARGE SCALE GENOMIC DNA]</scope>
    <source>
        <strain evidence="2">CBS 366.77</strain>
    </source>
</reference>
<comment type="caution">
    <text evidence="1">The sequence shown here is derived from an EMBL/GenBank/DDBJ whole genome shotgun (WGS) entry which is preliminary data.</text>
</comment>
<evidence type="ECO:0000313" key="2">
    <source>
        <dbReference type="Proteomes" id="UP000266188"/>
    </source>
</evidence>
<dbReference type="STRING" id="2070753.A0A3A2ZCZ6"/>
<name>A0A3A2ZCZ6_9EURO</name>
<keyword evidence="2" id="KW-1185">Reference proteome</keyword>
<sequence>MSVTASSATEIFSAESFKDYDTFYEHIMKAIESTECEELEYKGVSVDRGSKIFEDLESNEKTAFKFPHGPYAGSAKILGYFLRIDGQRYPRLAVESGWSESWDNLFYDMKMLIVGSSEAIRAVLLLKWERIRMSDRVKGFAELYEAGTRDGAPVLKQRETIFPAPVPQTQPQQLRLERRLLFGEHVVSGQGPATILPLDIGALRQIATVALSLMDLVPA</sequence>
<dbReference type="AlphaFoldDB" id="A0A3A2ZCZ6"/>
<organism evidence="1 2">
    <name type="scientific">Aspergillus sclerotialis</name>
    <dbReference type="NCBI Taxonomy" id="2070753"/>
    <lineage>
        <taxon>Eukaryota</taxon>
        <taxon>Fungi</taxon>
        <taxon>Dikarya</taxon>
        <taxon>Ascomycota</taxon>
        <taxon>Pezizomycotina</taxon>
        <taxon>Eurotiomycetes</taxon>
        <taxon>Eurotiomycetidae</taxon>
        <taxon>Eurotiales</taxon>
        <taxon>Aspergillaceae</taxon>
        <taxon>Aspergillus</taxon>
        <taxon>Aspergillus subgen. Polypaecilum</taxon>
    </lineage>
</organism>
<gene>
    <name evidence="1" type="ORF">PHISCL_06835</name>
</gene>
<dbReference type="EMBL" id="MVGC01000274">
    <property type="protein sequence ID" value="RJE20816.1"/>
    <property type="molecule type" value="Genomic_DNA"/>
</dbReference>
<proteinExistence type="predicted"/>
<protein>
    <submittedName>
        <fullName evidence="1">Uncharacterized protein</fullName>
    </submittedName>
</protein>
<accession>A0A3A2ZCZ6</accession>
<evidence type="ECO:0000313" key="1">
    <source>
        <dbReference type="EMBL" id="RJE20816.1"/>
    </source>
</evidence>
<dbReference type="Proteomes" id="UP000266188">
    <property type="component" value="Unassembled WGS sequence"/>
</dbReference>